<dbReference type="Pfam" id="PF05448">
    <property type="entry name" value="AXE1"/>
    <property type="match status" value="1"/>
</dbReference>
<evidence type="ECO:0000256" key="2">
    <source>
        <dbReference type="PIRSR" id="PIRSR639069-2"/>
    </source>
</evidence>
<organism evidence="4 5">
    <name type="scientific">Leifsonia shinshuensis</name>
    <dbReference type="NCBI Taxonomy" id="150026"/>
    <lineage>
        <taxon>Bacteria</taxon>
        <taxon>Bacillati</taxon>
        <taxon>Actinomycetota</taxon>
        <taxon>Actinomycetes</taxon>
        <taxon>Micrococcales</taxon>
        <taxon>Microbacteriaceae</taxon>
        <taxon>Leifsonia</taxon>
    </lineage>
</organism>
<proteinExistence type="predicted"/>
<dbReference type="InterPro" id="IPR039069">
    <property type="entry name" value="CE7"/>
</dbReference>
<dbReference type="KEGG" id="lse:F1C12_12320"/>
<feature type="domain" description="Acetyl xylan esterase" evidence="3">
    <location>
        <begin position="16"/>
        <end position="288"/>
    </location>
</feature>
<feature type="active site" description="Nucleophile" evidence="1">
    <location>
        <position position="168"/>
    </location>
</feature>
<evidence type="ECO:0000256" key="1">
    <source>
        <dbReference type="PIRSR" id="PIRSR639069-1"/>
    </source>
</evidence>
<dbReference type="SUPFAM" id="SSF53474">
    <property type="entry name" value="alpha/beta-Hydrolases"/>
    <property type="match status" value="1"/>
</dbReference>
<dbReference type="InterPro" id="IPR029058">
    <property type="entry name" value="AB_hydrolase_fold"/>
</dbReference>
<evidence type="ECO:0000313" key="4">
    <source>
        <dbReference type="EMBL" id="QNE35834.1"/>
    </source>
</evidence>
<dbReference type="EMBL" id="CP043641">
    <property type="protein sequence ID" value="QNE35834.1"/>
    <property type="molecule type" value="Genomic_DNA"/>
</dbReference>
<feature type="active site" description="Charge relay system" evidence="1">
    <location>
        <position position="283"/>
    </location>
</feature>
<feature type="active site" description="Charge relay system" evidence="1">
    <location>
        <position position="254"/>
    </location>
</feature>
<protein>
    <submittedName>
        <fullName evidence="4">Acetylxylan esterase</fullName>
    </submittedName>
</protein>
<evidence type="ECO:0000313" key="5">
    <source>
        <dbReference type="Proteomes" id="UP000515511"/>
    </source>
</evidence>
<dbReference type="PANTHER" id="PTHR40111:SF1">
    <property type="entry name" value="CEPHALOSPORIN-C DEACETYLASE"/>
    <property type="match status" value="1"/>
</dbReference>
<reference evidence="5" key="1">
    <citation type="submission" date="2019-09" db="EMBL/GenBank/DDBJ databases">
        <title>Antimicrobial potential of Antarctic Bacteria.</title>
        <authorList>
            <person name="Benaud N."/>
            <person name="Edwards R.J."/>
            <person name="Ferrari B.C."/>
        </authorList>
    </citation>
    <scope>NUCLEOTIDE SEQUENCE [LARGE SCALE GENOMIC DNA]</scope>
    <source>
        <strain evidence="5">INR9</strain>
    </source>
</reference>
<dbReference type="RefSeq" id="WP_185275301.1">
    <property type="nucleotide sequence ID" value="NZ_CP043641.1"/>
</dbReference>
<sequence length="305" mass="32219">MTGAPYPAVLGAEPLPTPDDYDDFWADALDSARRHSVAPRAVRVETLLTTIDVYDFSFSGSRGRTVTGWLRLPRHREGAVPAVVHANGYGAGRLSPFDDLTWSAAGYAHLVVNIHGQGGGSTGHLLDGIEDPRRYYYRDVLVDAARAVDAVRELDSVDASRVAMIGNSQGGGIALGAGALAQGLVAVLAQAPFLTDAPTALRRAAQGPWTELRGYLTEHPERSDAVARTLAYVDGVTSARHATAPGWISDGLDDDICPPETARTAVAAYAAPVLFREWPGAGHEAGGSGDVEAALRALRQRFAIG</sequence>
<accession>A0A7G6YBG9</accession>
<dbReference type="PANTHER" id="PTHR40111">
    <property type="entry name" value="CEPHALOSPORIN-C DEACETYLASE"/>
    <property type="match status" value="1"/>
</dbReference>
<evidence type="ECO:0000259" key="3">
    <source>
        <dbReference type="Pfam" id="PF05448"/>
    </source>
</evidence>
<dbReference type="GO" id="GO:0005976">
    <property type="term" value="P:polysaccharide metabolic process"/>
    <property type="evidence" value="ECO:0007669"/>
    <property type="project" value="TreeGrafter"/>
</dbReference>
<feature type="binding site" evidence="2">
    <location>
        <position position="89"/>
    </location>
    <ligand>
        <name>substrate</name>
    </ligand>
</feature>
<dbReference type="InterPro" id="IPR008391">
    <property type="entry name" value="AXE1_dom"/>
</dbReference>
<dbReference type="Proteomes" id="UP000515511">
    <property type="component" value="Chromosome"/>
</dbReference>
<dbReference type="AlphaFoldDB" id="A0A7G6YBG9"/>
<dbReference type="Gene3D" id="3.40.50.1820">
    <property type="entry name" value="alpha/beta hydrolase"/>
    <property type="match status" value="1"/>
</dbReference>
<dbReference type="GO" id="GO:0052689">
    <property type="term" value="F:carboxylic ester hydrolase activity"/>
    <property type="evidence" value="ECO:0007669"/>
    <property type="project" value="TreeGrafter"/>
</dbReference>
<gene>
    <name evidence="4" type="ORF">F1C12_12320</name>
</gene>
<name>A0A7G6YBG9_9MICO</name>